<organism evidence="2 3">
    <name type="scientific">Aromatoleum tolulyticum</name>
    <dbReference type="NCBI Taxonomy" id="34027"/>
    <lineage>
        <taxon>Bacteria</taxon>
        <taxon>Pseudomonadati</taxon>
        <taxon>Pseudomonadota</taxon>
        <taxon>Betaproteobacteria</taxon>
        <taxon>Rhodocyclales</taxon>
        <taxon>Rhodocyclaceae</taxon>
        <taxon>Aromatoleum</taxon>
    </lineage>
</organism>
<evidence type="ECO:0000313" key="2">
    <source>
        <dbReference type="EMBL" id="SIQ68155.1"/>
    </source>
</evidence>
<accession>A0A1N6UR85</accession>
<protein>
    <submittedName>
        <fullName evidence="2">Helix-turn-helix</fullName>
    </submittedName>
</protein>
<evidence type="ECO:0000259" key="1">
    <source>
        <dbReference type="PROSITE" id="PS50943"/>
    </source>
</evidence>
<dbReference type="OrthoDB" id="7011085at2"/>
<dbReference type="CDD" id="cd00093">
    <property type="entry name" value="HTH_XRE"/>
    <property type="match status" value="1"/>
</dbReference>
<dbReference type="InterPro" id="IPR001387">
    <property type="entry name" value="Cro/C1-type_HTH"/>
</dbReference>
<gene>
    <name evidence="2" type="ORF">SAMN05421829_10615</name>
</gene>
<dbReference type="STRING" id="34027.SAMN05421829_10615"/>
<proteinExistence type="predicted"/>
<dbReference type="Gene3D" id="1.10.260.40">
    <property type="entry name" value="lambda repressor-like DNA-binding domains"/>
    <property type="match status" value="1"/>
</dbReference>
<dbReference type="Proteomes" id="UP000186819">
    <property type="component" value="Unassembled WGS sequence"/>
</dbReference>
<dbReference type="SUPFAM" id="SSF47413">
    <property type="entry name" value="lambda repressor-like DNA-binding domains"/>
    <property type="match status" value="1"/>
</dbReference>
<dbReference type="SMART" id="SM00530">
    <property type="entry name" value="HTH_XRE"/>
    <property type="match status" value="1"/>
</dbReference>
<dbReference type="PROSITE" id="PS50943">
    <property type="entry name" value="HTH_CROC1"/>
    <property type="match status" value="1"/>
</dbReference>
<sequence length="146" mass="16656">MTVRQIANQIVPGLHHRLRRERERLGLSQEEFARQLGITRVTQNYYENGSREPGLGYLSAFGQNGGDLLYLLFAEESGAEYAEILDWELFEKVWAWVQRVAVDTEGRPYPADLQTKAFRLAYRACRRAKRADPDGLDLTLLLGNAA</sequence>
<dbReference type="RefSeq" id="WP_076602030.1">
    <property type="nucleotide sequence ID" value="NZ_FTMD01000006.1"/>
</dbReference>
<feature type="domain" description="HTH cro/C1-type" evidence="1">
    <location>
        <begin position="18"/>
        <end position="58"/>
    </location>
</feature>
<evidence type="ECO:0000313" key="3">
    <source>
        <dbReference type="Proteomes" id="UP000186819"/>
    </source>
</evidence>
<dbReference type="EMBL" id="FTMD01000006">
    <property type="protein sequence ID" value="SIQ68155.1"/>
    <property type="molecule type" value="Genomic_DNA"/>
</dbReference>
<dbReference type="AlphaFoldDB" id="A0A1N6UR85"/>
<keyword evidence="3" id="KW-1185">Reference proteome</keyword>
<reference evidence="3" key="1">
    <citation type="submission" date="2017-01" db="EMBL/GenBank/DDBJ databases">
        <authorList>
            <person name="Varghese N."/>
            <person name="Submissions S."/>
        </authorList>
    </citation>
    <scope>NUCLEOTIDE SEQUENCE [LARGE SCALE GENOMIC DNA]</scope>
    <source>
        <strain evidence="3">ATCC 51758</strain>
    </source>
</reference>
<dbReference type="GO" id="GO:0003677">
    <property type="term" value="F:DNA binding"/>
    <property type="evidence" value="ECO:0007669"/>
    <property type="project" value="InterPro"/>
</dbReference>
<name>A0A1N6UR85_9RHOO</name>
<dbReference type="Pfam" id="PF01381">
    <property type="entry name" value="HTH_3"/>
    <property type="match status" value="1"/>
</dbReference>
<dbReference type="InterPro" id="IPR010982">
    <property type="entry name" value="Lambda_DNA-bd_dom_sf"/>
</dbReference>